<dbReference type="AlphaFoldDB" id="A0A1V4IG70"/>
<name>A0A1V4IG70_PATFA</name>
<dbReference type="Proteomes" id="UP000190648">
    <property type="component" value="Unassembled WGS sequence"/>
</dbReference>
<evidence type="ECO:0000313" key="2">
    <source>
        <dbReference type="Proteomes" id="UP000190648"/>
    </source>
</evidence>
<organism evidence="1 2">
    <name type="scientific">Patagioenas fasciata monilis</name>
    <dbReference type="NCBI Taxonomy" id="372326"/>
    <lineage>
        <taxon>Eukaryota</taxon>
        <taxon>Metazoa</taxon>
        <taxon>Chordata</taxon>
        <taxon>Craniata</taxon>
        <taxon>Vertebrata</taxon>
        <taxon>Euteleostomi</taxon>
        <taxon>Archelosauria</taxon>
        <taxon>Archosauria</taxon>
        <taxon>Dinosauria</taxon>
        <taxon>Saurischia</taxon>
        <taxon>Theropoda</taxon>
        <taxon>Coelurosauria</taxon>
        <taxon>Aves</taxon>
        <taxon>Neognathae</taxon>
        <taxon>Neoaves</taxon>
        <taxon>Columbimorphae</taxon>
        <taxon>Columbiformes</taxon>
        <taxon>Columbidae</taxon>
        <taxon>Patagioenas</taxon>
    </lineage>
</organism>
<protein>
    <submittedName>
        <fullName evidence="1">Uncharacterized protein</fullName>
    </submittedName>
</protein>
<reference evidence="1 2" key="1">
    <citation type="submission" date="2016-02" db="EMBL/GenBank/DDBJ databases">
        <title>Band-tailed pigeon sequencing and assembly.</title>
        <authorList>
            <person name="Soares A.E."/>
            <person name="Novak B.J."/>
            <person name="Rice E.S."/>
            <person name="O'Connell B."/>
            <person name="Chang D."/>
            <person name="Weber S."/>
            <person name="Shapiro B."/>
        </authorList>
    </citation>
    <scope>NUCLEOTIDE SEQUENCE [LARGE SCALE GENOMIC DNA]</scope>
    <source>
        <strain evidence="1">BTP2013</strain>
        <tissue evidence="1">Blood</tissue>
    </source>
</reference>
<dbReference type="EMBL" id="LSYS01009753">
    <property type="protein sequence ID" value="OPJ58909.1"/>
    <property type="molecule type" value="Genomic_DNA"/>
</dbReference>
<gene>
    <name evidence="1" type="ORF">AV530_000644</name>
</gene>
<evidence type="ECO:0000313" key="1">
    <source>
        <dbReference type="EMBL" id="OPJ58909.1"/>
    </source>
</evidence>
<accession>A0A1V4IG70</accession>
<proteinExistence type="predicted"/>
<keyword evidence="2" id="KW-1185">Reference proteome</keyword>
<comment type="caution">
    <text evidence="1">The sequence shown here is derived from an EMBL/GenBank/DDBJ whole genome shotgun (WGS) entry which is preliminary data.</text>
</comment>
<sequence length="66" mass="7208">MKRCQFTAPCSAWPRVTTCASHGSSRSHIDRAQNSPSAFLGDAGAEMRGMCFAMLSTHPKIEYGMK</sequence>